<dbReference type="Pfam" id="PF00356">
    <property type="entry name" value="LacI"/>
    <property type="match status" value="1"/>
</dbReference>
<evidence type="ECO:0000256" key="2">
    <source>
        <dbReference type="ARBA" id="ARBA00023015"/>
    </source>
</evidence>
<feature type="domain" description="HTH lacI-type" evidence="5">
    <location>
        <begin position="8"/>
        <end position="63"/>
    </location>
</feature>
<evidence type="ECO:0000259" key="5">
    <source>
        <dbReference type="PROSITE" id="PS50932"/>
    </source>
</evidence>
<dbReference type="EMBL" id="BAAACZ010000027">
    <property type="protein sequence ID" value="GAA0469716.1"/>
    <property type="molecule type" value="Genomic_DNA"/>
</dbReference>
<proteinExistence type="predicted"/>
<dbReference type="CDD" id="cd19977">
    <property type="entry name" value="PBP1_EndR-like"/>
    <property type="match status" value="1"/>
</dbReference>
<dbReference type="PANTHER" id="PTHR30146:SF148">
    <property type="entry name" value="HTH-TYPE TRANSCRIPTIONAL REPRESSOR PURR-RELATED"/>
    <property type="match status" value="1"/>
</dbReference>
<feature type="domain" description="HTH cro/C1-type" evidence="6">
    <location>
        <begin position="4"/>
        <end position="33"/>
    </location>
</feature>
<keyword evidence="8" id="KW-1185">Reference proteome</keyword>
<dbReference type="SUPFAM" id="SSF47413">
    <property type="entry name" value="lambda repressor-like DNA-binding domains"/>
    <property type="match status" value="1"/>
</dbReference>
<evidence type="ECO:0000313" key="8">
    <source>
        <dbReference type="Proteomes" id="UP001500740"/>
    </source>
</evidence>
<dbReference type="Gene3D" id="1.10.260.40">
    <property type="entry name" value="lambda repressor-like DNA-binding domains"/>
    <property type="match status" value="1"/>
</dbReference>
<evidence type="ECO:0000256" key="1">
    <source>
        <dbReference type="ARBA" id="ARBA00022491"/>
    </source>
</evidence>
<dbReference type="Pfam" id="PF13377">
    <property type="entry name" value="Peripla_BP_3"/>
    <property type="match status" value="1"/>
</dbReference>
<dbReference type="SMART" id="SM00354">
    <property type="entry name" value="HTH_LACI"/>
    <property type="match status" value="1"/>
</dbReference>
<dbReference type="InterPro" id="IPR046335">
    <property type="entry name" value="LacI/GalR-like_sensor"/>
</dbReference>
<dbReference type="CDD" id="cd01392">
    <property type="entry name" value="HTH_LacI"/>
    <property type="match status" value="1"/>
</dbReference>
<name>A0ABP3K2M2_9BACI</name>
<dbReference type="InterPro" id="IPR028082">
    <property type="entry name" value="Peripla_BP_I"/>
</dbReference>
<dbReference type="Proteomes" id="UP001500740">
    <property type="component" value="Unassembled WGS sequence"/>
</dbReference>
<dbReference type="Gene3D" id="3.40.50.2300">
    <property type="match status" value="2"/>
</dbReference>
<organism evidence="7 8">
    <name type="scientific">Alkalibacillus silvisoli</name>
    <dbReference type="NCBI Taxonomy" id="392823"/>
    <lineage>
        <taxon>Bacteria</taxon>
        <taxon>Bacillati</taxon>
        <taxon>Bacillota</taxon>
        <taxon>Bacilli</taxon>
        <taxon>Bacillales</taxon>
        <taxon>Bacillaceae</taxon>
        <taxon>Alkalibacillus</taxon>
    </lineage>
</organism>
<evidence type="ECO:0000256" key="3">
    <source>
        <dbReference type="ARBA" id="ARBA00023125"/>
    </source>
</evidence>
<keyword evidence="2" id="KW-0805">Transcription regulation</keyword>
<dbReference type="PRINTS" id="PR00036">
    <property type="entry name" value="HTHLACI"/>
</dbReference>
<evidence type="ECO:0000256" key="4">
    <source>
        <dbReference type="ARBA" id="ARBA00023163"/>
    </source>
</evidence>
<comment type="caution">
    <text evidence="7">The sequence shown here is derived from an EMBL/GenBank/DDBJ whole genome shotgun (WGS) entry which is preliminary data.</text>
</comment>
<dbReference type="PROSITE" id="PS50943">
    <property type="entry name" value="HTH_CROC1"/>
    <property type="match status" value="1"/>
</dbReference>
<dbReference type="SUPFAM" id="SSF53822">
    <property type="entry name" value="Periplasmic binding protein-like I"/>
    <property type="match status" value="1"/>
</dbReference>
<sequence length="337" mass="38275">MVSKNRTVTIKDVAEEAGVSKSTVSQYLNNRYEYMGLETRERIAEAVDELGYQPNIVARSLKQKTSTTIGVIVANISHEFSTQIVRSIEEYCNESNFHIIVCNAEDDPEKEKKYIEMLRAKQVDGIIVFPTSMNISLYQSLNLEDYPMVFIDRYVPDVKTSSIMLDNKKASHLAVREFVERGYKKIGIVTNSTENNVTPRIERIEGFIEAARVNGLIVKNDFIKGVEIEAIQAELEKMLFRPDPPEALLAGNDLTLFEILKFVKEHKMEIPKDLAVIGIDDVSFASIYDPELTTIGQPTSEMGKKAAELLLKRIKGDEVAFQDIYRFEPFIKRRSSC</sequence>
<gene>
    <name evidence="7" type="primary">kdgR</name>
    <name evidence="7" type="ORF">GCM10008935_27000</name>
</gene>
<dbReference type="PROSITE" id="PS00356">
    <property type="entry name" value="HTH_LACI_1"/>
    <property type="match status" value="1"/>
</dbReference>
<keyword evidence="3" id="KW-0238">DNA-binding</keyword>
<evidence type="ECO:0000259" key="6">
    <source>
        <dbReference type="PROSITE" id="PS50943"/>
    </source>
</evidence>
<accession>A0ABP3K2M2</accession>
<reference evidence="8" key="1">
    <citation type="journal article" date="2019" name="Int. J. Syst. Evol. Microbiol.">
        <title>The Global Catalogue of Microorganisms (GCM) 10K type strain sequencing project: providing services to taxonomists for standard genome sequencing and annotation.</title>
        <authorList>
            <consortium name="The Broad Institute Genomics Platform"/>
            <consortium name="The Broad Institute Genome Sequencing Center for Infectious Disease"/>
            <person name="Wu L."/>
            <person name="Ma J."/>
        </authorList>
    </citation>
    <scope>NUCLEOTIDE SEQUENCE [LARGE SCALE GENOMIC DNA]</scope>
    <source>
        <strain evidence="8">JCM 14193</strain>
    </source>
</reference>
<dbReference type="PROSITE" id="PS50932">
    <property type="entry name" value="HTH_LACI_2"/>
    <property type="match status" value="1"/>
</dbReference>
<evidence type="ECO:0000313" key="7">
    <source>
        <dbReference type="EMBL" id="GAA0469716.1"/>
    </source>
</evidence>
<keyword evidence="1" id="KW-0678">Repressor</keyword>
<dbReference type="PANTHER" id="PTHR30146">
    <property type="entry name" value="LACI-RELATED TRANSCRIPTIONAL REPRESSOR"/>
    <property type="match status" value="1"/>
</dbReference>
<keyword evidence="4" id="KW-0804">Transcription</keyword>
<protein>
    <submittedName>
        <fullName evidence="7">Pectin utilization transcriptional regulator KdgR</fullName>
    </submittedName>
</protein>
<dbReference type="InterPro" id="IPR001387">
    <property type="entry name" value="Cro/C1-type_HTH"/>
</dbReference>
<dbReference type="InterPro" id="IPR000843">
    <property type="entry name" value="HTH_LacI"/>
</dbReference>
<dbReference type="InterPro" id="IPR010982">
    <property type="entry name" value="Lambda_DNA-bd_dom_sf"/>
</dbReference>
<dbReference type="RefSeq" id="WP_343784408.1">
    <property type="nucleotide sequence ID" value="NZ_BAAACZ010000027.1"/>
</dbReference>